<organism evidence="5 6">
    <name type="scientific">Streptosporangium longisporum</name>
    <dbReference type="NCBI Taxonomy" id="46187"/>
    <lineage>
        <taxon>Bacteria</taxon>
        <taxon>Bacillati</taxon>
        <taxon>Actinomycetota</taxon>
        <taxon>Actinomycetes</taxon>
        <taxon>Streptosporangiales</taxon>
        <taxon>Streptosporangiaceae</taxon>
        <taxon>Streptosporangium</taxon>
    </lineage>
</organism>
<dbReference type="EMBL" id="BAAAWD010000015">
    <property type="protein sequence ID" value="GAA3026741.1"/>
    <property type="molecule type" value="Genomic_DNA"/>
</dbReference>
<evidence type="ECO:0000256" key="1">
    <source>
        <dbReference type="ARBA" id="ARBA00001957"/>
    </source>
</evidence>
<comment type="cofactor">
    <cofactor evidence="1">
        <name>pantetheine 4'-phosphate</name>
        <dbReference type="ChEBI" id="CHEBI:47942"/>
    </cofactor>
</comment>
<dbReference type="RefSeq" id="WP_344901671.1">
    <property type="nucleotide sequence ID" value="NZ_BAAAWD010000015.1"/>
</dbReference>
<keyword evidence="6" id="KW-1185">Reference proteome</keyword>
<evidence type="ECO:0000313" key="6">
    <source>
        <dbReference type="Proteomes" id="UP001499930"/>
    </source>
</evidence>
<comment type="caution">
    <text evidence="5">The sequence shown here is derived from an EMBL/GenBank/DDBJ whole genome shotgun (WGS) entry which is preliminary data.</text>
</comment>
<evidence type="ECO:0000313" key="5">
    <source>
        <dbReference type="EMBL" id="GAA3026741.1"/>
    </source>
</evidence>
<dbReference type="SUPFAM" id="SSF47336">
    <property type="entry name" value="ACP-like"/>
    <property type="match status" value="1"/>
</dbReference>
<dbReference type="SMART" id="SM00823">
    <property type="entry name" value="PKS_PP"/>
    <property type="match status" value="1"/>
</dbReference>
<name>A0ABP6L013_9ACTN</name>
<dbReference type="Pfam" id="PF00550">
    <property type="entry name" value="PP-binding"/>
    <property type="match status" value="1"/>
</dbReference>
<dbReference type="Gene3D" id="3.30.559.10">
    <property type="entry name" value="Chloramphenicol acetyltransferase-like domain"/>
    <property type="match status" value="1"/>
</dbReference>
<keyword evidence="2" id="KW-0596">Phosphopantetheine</keyword>
<dbReference type="PROSITE" id="PS00012">
    <property type="entry name" value="PHOSPHOPANTETHEINE"/>
    <property type="match status" value="1"/>
</dbReference>
<dbReference type="InterPro" id="IPR023213">
    <property type="entry name" value="CAT-like_dom_sf"/>
</dbReference>
<dbReference type="InterPro" id="IPR009081">
    <property type="entry name" value="PP-bd_ACP"/>
</dbReference>
<evidence type="ECO:0000259" key="4">
    <source>
        <dbReference type="PROSITE" id="PS50075"/>
    </source>
</evidence>
<protein>
    <recommendedName>
        <fullName evidence="4">Carrier domain-containing protein</fullName>
    </recommendedName>
</protein>
<dbReference type="PROSITE" id="PS50075">
    <property type="entry name" value="CARRIER"/>
    <property type="match status" value="1"/>
</dbReference>
<evidence type="ECO:0000256" key="3">
    <source>
        <dbReference type="ARBA" id="ARBA00022553"/>
    </source>
</evidence>
<dbReference type="PANTHER" id="PTHR45527:SF1">
    <property type="entry name" value="FATTY ACID SYNTHASE"/>
    <property type="match status" value="1"/>
</dbReference>
<dbReference type="InterPro" id="IPR001242">
    <property type="entry name" value="Condensation_dom"/>
</dbReference>
<dbReference type="Gene3D" id="1.10.1200.10">
    <property type="entry name" value="ACP-like"/>
    <property type="match status" value="1"/>
</dbReference>
<reference evidence="6" key="1">
    <citation type="journal article" date="2019" name="Int. J. Syst. Evol. Microbiol.">
        <title>The Global Catalogue of Microorganisms (GCM) 10K type strain sequencing project: providing services to taxonomists for standard genome sequencing and annotation.</title>
        <authorList>
            <consortium name="The Broad Institute Genomics Platform"/>
            <consortium name="The Broad Institute Genome Sequencing Center for Infectious Disease"/>
            <person name="Wu L."/>
            <person name="Ma J."/>
        </authorList>
    </citation>
    <scope>NUCLEOTIDE SEQUENCE [LARGE SCALE GENOMIC DNA]</scope>
    <source>
        <strain evidence="6">JCM 3106</strain>
    </source>
</reference>
<feature type="domain" description="Carrier" evidence="4">
    <location>
        <begin position="461"/>
        <end position="536"/>
    </location>
</feature>
<dbReference type="Proteomes" id="UP001499930">
    <property type="component" value="Unassembled WGS sequence"/>
</dbReference>
<evidence type="ECO:0000256" key="2">
    <source>
        <dbReference type="ARBA" id="ARBA00022450"/>
    </source>
</evidence>
<accession>A0ABP6L013</accession>
<dbReference type="SUPFAM" id="SSF52777">
    <property type="entry name" value="CoA-dependent acyltransferases"/>
    <property type="match status" value="2"/>
</dbReference>
<dbReference type="PANTHER" id="PTHR45527">
    <property type="entry name" value="NONRIBOSOMAL PEPTIDE SYNTHETASE"/>
    <property type="match status" value="1"/>
</dbReference>
<dbReference type="Pfam" id="PF00668">
    <property type="entry name" value="Condensation"/>
    <property type="match status" value="1"/>
</dbReference>
<dbReference type="InterPro" id="IPR036736">
    <property type="entry name" value="ACP-like_sf"/>
</dbReference>
<proteinExistence type="predicted"/>
<keyword evidence="3" id="KW-0597">Phosphoprotein</keyword>
<sequence>MSLPLIDGWERASFAQQGMWITERTGAGGRAYAMPLTVRFDGPLDVDALLAACAAVVGRHPVLAAVLAERDGEIRLLTGEAPPQIRFTDLSGPSGEAAPEAAIDQALEAEVARPFDLETGPPSRFTLFRLAPGRHLLQVVAHHAVFDGMSKEVLLRDLAAAYAGSAPAPLPISYGEAVRTEQERVAAALEEAAEFWRPRWHDEQEVALPGPARPSLRAAPGDTLDLHLGDEVAAIAGPLGLTRFETVLAVLHTLLYGYGNTTVAVAVDLSTRTEETREHVGAFVNELPVVSRPAGTFAEFARSVREEVRAIYRFREVPLARALGGISPRAALTPVSLSYRGRSGADPSFDGLETSVDWSASNGAVRNTLHLQIVDGPDGMRAHLRFNPEAIGRAACERVAEDLRVLLEGVAARPGTSIDELPLPARVVRAVPAEAAGAAGAAEAAGSVAVASPAVAPATQGADAELVRVVTEIWCEALGTDEVGPEDDLFDLGGHSLTITQIIARVRDRLGVELSFEVFIDTPTVAGVVEEIGRSR</sequence>
<gene>
    <name evidence="5" type="ORF">GCM10017559_60980</name>
</gene>
<dbReference type="InterPro" id="IPR020806">
    <property type="entry name" value="PKS_PP-bd"/>
</dbReference>
<dbReference type="Gene3D" id="3.30.559.30">
    <property type="entry name" value="Nonribosomal peptide synthetase, condensation domain"/>
    <property type="match status" value="1"/>
</dbReference>
<dbReference type="InterPro" id="IPR006162">
    <property type="entry name" value="Ppantetheine_attach_site"/>
</dbReference>